<name>A0A6L6IT88_9ENTR</name>
<dbReference type="Proteomes" id="UP000477739">
    <property type="component" value="Unassembled WGS sequence"/>
</dbReference>
<evidence type="ECO:0000313" key="2">
    <source>
        <dbReference type="EMBL" id="MTH48596.1"/>
    </source>
</evidence>
<dbReference type="RefSeq" id="WP_155110026.1">
    <property type="nucleotide sequence ID" value="NZ_WMJZ01000045.1"/>
</dbReference>
<sequence length="179" mass="19010">MTAINFPPLCRGRRIFADFAMCNCFSKNLGLGADSALGALNVLLPAANKLPYFDSASTAALTSISRVGRDIIGKNTLTDILAYLGFTFGTTASGGWIRLQGGFLFQWGRIESAQAGAGTDVLFPTPFTTAPAYTFGVTSSACNVYVCEGSSQTKLNKVRCISYENKMSDTAGYYIAAGF</sequence>
<evidence type="ECO:0000259" key="1">
    <source>
        <dbReference type="Pfam" id="PF21882"/>
    </source>
</evidence>
<dbReference type="InterPro" id="IPR054075">
    <property type="entry name" value="Gp53-like_C"/>
</dbReference>
<protein>
    <recommendedName>
        <fullName evidence="1">Putative tail fiber protein gp53-like C-terminal domain-containing protein</fullName>
    </recommendedName>
</protein>
<reference evidence="2 3" key="1">
    <citation type="submission" date="2019-11" db="EMBL/GenBank/DDBJ databases">
        <title>Escherichia alba sp. nov. isolated from the gut of plastic-eating superworms Zophobas atratus.</title>
        <authorList>
            <person name="Yang Y."/>
        </authorList>
    </citation>
    <scope>NUCLEOTIDE SEQUENCE [LARGE SCALE GENOMIC DNA]</scope>
    <source>
        <strain evidence="3">BIT-B35</strain>
    </source>
</reference>
<organism evidence="2 3">
    <name type="scientific">Intestinirhabdus alba</name>
    <dbReference type="NCBI Taxonomy" id="2899544"/>
    <lineage>
        <taxon>Bacteria</taxon>
        <taxon>Pseudomonadati</taxon>
        <taxon>Pseudomonadota</taxon>
        <taxon>Gammaproteobacteria</taxon>
        <taxon>Enterobacterales</taxon>
        <taxon>Enterobacteriaceae</taxon>
        <taxon>Intestinirhabdus</taxon>
    </lineage>
</organism>
<dbReference type="Pfam" id="PF21882">
    <property type="entry name" value="Gp53-like_C"/>
    <property type="match status" value="1"/>
</dbReference>
<evidence type="ECO:0000313" key="3">
    <source>
        <dbReference type="Proteomes" id="UP000477739"/>
    </source>
</evidence>
<dbReference type="Gene3D" id="2.60.40.3940">
    <property type="match status" value="1"/>
</dbReference>
<dbReference type="EMBL" id="WMJZ01000045">
    <property type="protein sequence ID" value="MTH48596.1"/>
    <property type="molecule type" value="Genomic_DNA"/>
</dbReference>
<dbReference type="AlphaFoldDB" id="A0A6L6IT88"/>
<accession>A0A6L6IT88</accession>
<comment type="caution">
    <text evidence="2">The sequence shown here is derived from an EMBL/GenBank/DDBJ whole genome shotgun (WGS) entry which is preliminary data.</text>
</comment>
<feature type="domain" description="Putative tail fiber protein gp53-like C-terminal" evidence="1">
    <location>
        <begin position="98"/>
        <end position="178"/>
    </location>
</feature>
<keyword evidence="3" id="KW-1185">Reference proteome</keyword>
<dbReference type="OrthoDB" id="1921264at2"/>
<proteinExistence type="predicted"/>
<gene>
    <name evidence="2" type="ORF">GJV78_20575</name>
</gene>